<comment type="catalytic activity">
    <reaction evidence="11">
        <text>[GlcNAc-(1-&gt;4)-Mur2Ac(oyl-L-Ala-gamma-D-Glu-L-Lys-D-Ala-D-Ala)](n)-di-trans,octa-cis-undecaprenyl diphosphate + beta-D-GlcNAc-(1-&gt;4)-Mur2Ac(oyl-L-Ala-gamma-D-Glu-L-Lys-D-Ala-D-Ala)-di-trans,octa-cis-undecaprenyl diphosphate = [GlcNAc-(1-&gt;4)-Mur2Ac(oyl-L-Ala-gamma-D-Glu-L-Lys-D-Ala-D-Ala)](n+1)-di-trans,octa-cis-undecaprenyl diphosphate + di-trans,octa-cis-undecaprenyl diphosphate + H(+)</text>
        <dbReference type="Rhea" id="RHEA:23708"/>
        <dbReference type="Rhea" id="RHEA-COMP:9602"/>
        <dbReference type="Rhea" id="RHEA-COMP:9603"/>
        <dbReference type="ChEBI" id="CHEBI:15378"/>
        <dbReference type="ChEBI" id="CHEBI:58405"/>
        <dbReference type="ChEBI" id="CHEBI:60033"/>
        <dbReference type="ChEBI" id="CHEBI:78435"/>
        <dbReference type="EC" id="2.4.99.28"/>
    </reaction>
</comment>
<feature type="transmembrane region" description="Helical" evidence="11">
    <location>
        <begin position="20"/>
        <end position="43"/>
    </location>
</feature>
<evidence type="ECO:0000256" key="9">
    <source>
        <dbReference type="ARBA" id="ARBA00023136"/>
    </source>
</evidence>
<keyword evidence="5 11" id="KW-0812">Transmembrane</keyword>
<feature type="transmembrane region" description="Helical" evidence="11">
    <location>
        <begin position="82"/>
        <end position="102"/>
    </location>
</feature>
<feature type="transmembrane region" description="Helical" evidence="11">
    <location>
        <begin position="344"/>
        <end position="367"/>
    </location>
</feature>
<evidence type="ECO:0000256" key="8">
    <source>
        <dbReference type="ARBA" id="ARBA00022989"/>
    </source>
</evidence>
<keyword evidence="8 11" id="KW-1133">Transmembrane helix</keyword>
<feature type="transmembrane region" description="Helical" evidence="11">
    <location>
        <begin position="144"/>
        <end position="161"/>
    </location>
</feature>
<dbReference type="EMBL" id="JBHRYJ010000001">
    <property type="protein sequence ID" value="MFC3674366.1"/>
    <property type="molecule type" value="Genomic_DNA"/>
</dbReference>
<sequence length="380" mass="41358">MVHWSARGNDLSLGRKLRDVNWGLVLLIGLIASVGFATLYSAGGGSIDPWADRQMARFAIGTTIMIVIAVTDIRLWMRLSYLFYGVAVVLLVAVDVVGRVGMGAQRWLDLGLLSVQPSEIMKISIVLALARYFHGMSFDEVGRIRWLLVPLGMVLLPVALVMKQPDLGTAMLLLATSGGVFFFTGVRIWKFLLAIAGGVAVMPLAWNFLHDYQKKRVLIFLDPEQDPLGAGYHILQSKIALGSGGFSGKGFLQGTQSHLSFLPEKQTDFIFTMLAEEHGLIGGLVLLTLYLLLIAYGYAIALRARSQYGRLVAGGVTIMMFFYVFINVAMVSGLVPVVGVPLPLVSYGGTAMLTLLVGMGLLIGVYVHRDVEIPRHMSGL</sequence>
<dbReference type="PROSITE" id="PS00428">
    <property type="entry name" value="FTSW_RODA_SPOVE"/>
    <property type="match status" value="1"/>
</dbReference>
<evidence type="ECO:0000313" key="12">
    <source>
        <dbReference type="EMBL" id="MFC3674366.1"/>
    </source>
</evidence>
<dbReference type="HAMAP" id="MF_02079">
    <property type="entry name" value="PGT_RodA"/>
    <property type="match status" value="1"/>
</dbReference>
<comment type="subcellular location">
    <subcellularLocation>
        <location evidence="11">Cell inner membrane</location>
        <topology evidence="11">Multi-pass membrane protein</topology>
    </subcellularLocation>
    <subcellularLocation>
        <location evidence="1">Membrane</location>
        <topology evidence="1">Multi-pass membrane protein</topology>
    </subcellularLocation>
</comment>
<evidence type="ECO:0000256" key="5">
    <source>
        <dbReference type="ARBA" id="ARBA00022692"/>
    </source>
</evidence>
<feature type="transmembrane region" description="Helical" evidence="11">
    <location>
        <begin position="114"/>
        <end position="132"/>
    </location>
</feature>
<feature type="transmembrane region" description="Helical" evidence="11">
    <location>
        <begin position="167"/>
        <end position="184"/>
    </location>
</feature>
<comment type="similarity">
    <text evidence="11">Belongs to the SEDS family. MrdB/RodA subfamily.</text>
</comment>
<proteinExistence type="inferred from homology"/>
<evidence type="ECO:0000256" key="3">
    <source>
        <dbReference type="ARBA" id="ARBA00022676"/>
    </source>
</evidence>
<keyword evidence="6 11" id="KW-0133">Cell shape</keyword>
<keyword evidence="13" id="KW-1185">Reference proteome</keyword>
<evidence type="ECO:0000256" key="7">
    <source>
        <dbReference type="ARBA" id="ARBA00022984"/>
    </source>
</evidence>
<dbReference type="InterPro" id="IPR001182">
    <property type="entry name" value="FtsW/RodA"/>
</dbReference>
<dbReference type="InterPro" id="IPR011923">
    <property type="entry name" value="RodA/MrdB"/>
</dbReference>
<dbReference type="EC" id="2.4.99.28" evidence="11"/>
<dbReference type="RefSeq" id="WP_379721211.1">
    <property type="nucleotide sequence ID" value="NZ_JBHRYJ010000001.1"/>
</dbReference>
<keyword evidence="11" id="KW-0997">Cell inner membrane</keyword>
<dbReference type="PANTHER" id="PTHR30474:SF1">
    <property type="entry name" value="PEPTIDOGLYCAN GLYCOSYLTRANSFERASE MRDB"/>
    <property type="match status" value="1"/>
</dbReference>
<dbReference type="InterPro" id="IPR018365">
    <property type="entry name" value="Cell_cycle_FtsW-rel_CS"/>
</dbReference>
<evidence type="ECO:0000313" key="13">
    <source>
        <dbReference type="Proteomes" id="UP001595711"/>
    </source>
</evidence>
<dbReference type="Proteomes" id="UP001595711">
    <property type="component" value="Unassembled WGS sequence"/>
</dbReference>
<keyword evidence="3 11" id="KW-0328">Glycosyltransferase</keyword>
<feature type="transmembrane region" description="Helical" evidence="11">
    <location>
        <begin position="279"/>
        <end position="299"/>
    </location>
</feature>
<organism evidence="12 13">
    <name type="scientific">Ferrovibrio xuzhouensis</name>
    <dbReference type="NCBI Taxonomy" id="1576914"/>
    <lineage>
        <taxon>Bacteria</taxon>
        <taxon>Pseudomonadati</taxon>
        <taxon>Pseudomonadota</taxon>
        <taxon>Alphaproteobacteria</taxon>
        <taxon>Rhodospirillales</taxon>
        <taxon>Rhodospirillaceae</taxon>
        <taxon>Ferrovibrio</taxon>
    </lineage>
</organism>
<keyword evidence="10 11" id="KW-0961">Cell wall biogenesis/degradation</keyword>
<evidence type="ECO:0000256" key="6">
    <source>
        <dbReference type="ARBA" id="ARBA00022960"/>
    </source>
</evidence>
<feature type="transmembrane region" description="Helical" evidence="11">
    <location>
        <begin position="191"/>
        <end position="209"/>
    </location>
</feature>
<evidence type="ECO:0000256" key="10">
    <source>
        <dbReference type="ARBA" id="ARBA00023316"/>
    </source>
</evidence>
<comment type="caution">
    <text evidence="12">The sequence shown here is derived from an EMBL/GenBank/DDBJ whole genome shotgun (WGS) entry which is preliminary data.</text>
</comment>
<dbReference type="PANTHER" id="PTHR30474">
    <property type="entry name" value="CELL CYCLE PROTEIN"/>
    <property type="match status" value="1"/>
</dbReference>
<comment type="function">
    <text evidence="11">Peptidoglycan polymerase that is essential for cell wall elongation.</text>
</comment>
<keyword evidence="7 11" id="KW-0573">Peptidoglycan synthesis</keyword>
<keyword evidence="4 11" id="KW-0808">Transferase</keyword>
<comment type="pathway">
    <text evidence="11">Cell wall biogenesis; peptidoglycan biosynthesis.</text>
</comment>
<keyword evidence="9 11" id="KW-0472">Membrane</keyword>
<feature type="transmembrane region" description="Helical" evidence="11">
    <location>
        <begin position="55"/>
        <end position="75"/>
    </location>
</feature>
<protein>
    <recommendedName>
        <fullName evidence="11">Peptidoglycan glycosyltransferase MrdB</fullName>
        <shortName evidence="11">PGT</shortName>
        <ecNumber evidence="11">2.4.99.28</ecNumber>
    </recommendedName>
    <alternativeName>
        <fullName evidence="11">Cell elongation protein RodA</fullName>
    </alternativeName>
    <alternativeName>
        <fullName evidence="11">Cell wall polymerase</fullName>
    </alternativeName>
    <alternativeName>
        <fullName evidence="11">Peptidoglycan polymerase</fullName>
        <shortName evidence="11">PG polymerase</shortName>
    </alternativeName>
</protein>
<dbReference type="NCBIfam" id="TIGR02210">
    <property type="entry name" value="rodA_shape"/>
    <property type="match status" value="1"/>
</dbReference>
<dbReference type="Pfam" id="PF01098">
    <property type="entry name" value="FTSW_RODA_SPOVE"/>
    <property type="match status" value="1"/>
</dbReference>
<evidence type="ECO:0000256" key="4">
    <source>
        <dbReference type="ARBA" id="ARBA00022679"/>
    </source>
</evidence>
<name>A0ABV7VAC7_9PROT</name>
<accession>A0ABV7VAC7</accession>
<keyword evidence="2 11" id="KW-1003">Cell membrane</keyword>
<evidence type="ECO:0000256" key="11">
    <source>
        <dbReference type="HAMAP-Rule" id="MF_02079"/>
    </source>
</evidence>
<feature type="transmembrane region" description="Helical" evidence="11">
    <location>
        <begin position="311"/>
        <end position="338"/>
    </location>
</feature>
<gene>
    <name evidence="11 12" type="primary">rodA</name>
    <name evidence="11" type="synonym">mrdB</name>
    <name evidence="12" type="ORF">ACFOOQ_02355</name>
</gene>
<reference evidence="13" key="1">
    <citation type="journal article" date="2019" name="Int. J. Syst. Evol. Microbiol.">
        <title>The Global Catalogue of Microorganisms (GCM) 10K type strain sequencing project: providing services to taxonomists for standard genome sequencing and annotation.</title>
        <authorList>
            <consortium name="The Broad Institute Genomics Platform"/>
            <consortium name="The Broad Institute Genome Sequencing Center for Infectious Disease"/>
            <person name="Wu L."/>
            <person name="Ma J."/>
        </authorList>
    </citation>
    <scope>NUCLEOTIDE SEQUENCE [LARGE SCALE GENOMIC DNA]</scope>
    <source>
        <strain evidence="13">KCTC 42182</strain>
    </source>
</reference>
<evidence type="ECO:0000256" key="2">
    <source>
        <dbReference type="ARBA" id="ARBA00022475"/>
    </source>
</evidence>
<evidence type="ECO:0000256" key="1">
    <source>
        <dbReference type="ARBA" id="ARBA00004141"/>
    </source>
</evidence>